<dbReference type="EMBL" id="CM001746">
    <property type="protein sequence ID" value="KJB44463.1"/>
    <property type="molecule type" value="Genomic_DNA"/>
</dbReference>
<keyword evidence="2" id="KW-1185">Reference proteome</keyword>
<gene>
    <name evidence="1" type="ORF">B456_007G254600</name>
</gene>
<organism evidence="1 2">
    <name type="scientific">Gossypium raimondii</name>
    <name type="common">Peruvian cotton</name>
    <name type="synonym">Gossypium klotzschianum subsp. raimondii</name>
    <dbReference type="NCBI Taxonomy" id="29730"/>
    <lineage>
        <taxon>Eukaryota</taxon>
        <taxon>Viridiplantae</taxon>
        <taxon>Streptophyta</taxon>
        <taxon>Embryophyta</taxon>
        <taxon>Tracheophyta</taxon>
        <taxon>Spermatophyta</taxon>
        <taxon>Magnoliopsida</taxon>
        <taxon>eudicotyledons</taxon>
        <taxon>Gunneridae</taxon>
        <taxon>Pentapetalae</taxon>
        <taxon>rosids</taxon>
        <taxon>malvids</taxon>
        <taxon>Malvales</taxon>
        <taxon>Malvaceae</taxon>
        <taxon>Malvoideae</taxon>
        <taxon>Gossypium</taxon>
    </lineage>
</organism>
<evidence type="ECO:0000313" key="2">
    <source>
        <dbReference type="Proteomes" id="UP000032304"/>
    </source>
</evidence>
<dbReference type="Gramene" id="KJB44463">
    <property type="protein sequence ID" value="KJB44463"/>
    <property type="gene ID" value="B456_007G254600"/>
</dbReference>
<dbReference type="AlphaFoldDB" id="A0A0D2QZ26"/>
<dbReference type="Proteomes" id="UP000032304">
    <property type="component" value="Chromosome 7"/>
</dbReference>
<proteinExistence type="predicted"/>
<sequence length="95" mass="11244">MRDLLHINIAYPFRRLGFECLFNASRNSFFLFQTKISSHVHSSFRRKSSWVFHKMHKKTLCFWILGVADLRVVENMEKSMSKVELSKEMCTSPTV</sequence>
<protein>
    <submittedName>
        <fullName evidence="1">Uncharacterized protein</fullName>
    </submittedName>
</protein>
<evidence type="ECO:0000313" key="1">
    <source>
        <dbReference type="EMBL" id="KJB44463.1"/>
    </source>
</evidence>
<accession>A0A0D2QZ26</accession>
<reference evidence="1 2" key="1">
    <citation type="journal article" date="2012" name="Nature">
        <title>Repeated polyploidization of Gossypium genomes and the evolution of spinnable cotton fibres.</title>
        <authorList>
            <person name="Paterson A.H."/>
            <person name="Wendel J.F."/>
            <person name="Gundlach H."/>
            <person name="Guo H."/>
            <person name="Jenkins J."/>
            <person name="Jin D."/>
            <person name="Llewellyn D."/>
            <person name="Showmaker K.C."/>
            <person name="Shu S."/>
            <person name="Udall J."/>
            <person name="Yoo M.J."/>
            <person name="Byers R."/>
            <person name="Chen W."/>
            <person name="Doron-Faigenboim A."/>
            <person name="Duke M.V."/>
            <person name="Gong L."/>
            <person name="Grimwood J."/>
            <person name="Grover C."/>
            <person name="Grupp K."/>
            <person name="Hu G."/>
            <person name="Lee T.H."/>
            <person name="Li J."/>
            <person name="Lin L."/>
            <person name="Liu T."/>
            <person name="Marler B.S."/>
            <person name="Page J.T."/>
            <person name="Roberts A.W."/>
            <person name="Romanel E."/>
            <person name="Sanders W.S."/>
            <person name="Szadkowski E."/>
            <person name="Tan X."/>
            <person name="Tang H."/>
            <person name="Xu C."/>
            <person name="Wang J."/>
            <person name="Wang Z."/>
            <person name="Zhang D."/>
            <person name="Zhang L."/>
            <person name="Ashrafi H."/>
            <person name="Bedon F."/>
            <person name="Bowers J.E."/>
            <person name="Brubaker C.L."/>
            <person name="Chee P.W."/>
            <person name="Das S."/>
            <person name="Gingle A.R."/>
            <person name="Haigler C.H."/>
            <person name="Harker D."/>
            <person name="Hoffmann L.V."/>
            <person name="Hovav R."/>
            <person name="Jones D.C."/>
            <person name="Lemke C."/>
            <person name="Mansoor S."/>
            <person name="ur Rahman M."/>
            <person name="Rainville L.N."/>
            <person name="Rambani A."/>
            <person name="Reddy U.K."/>
            <person name="Rong J.K."/>
            <person name="Saranga Y."/>
            <person name="Scheffler B.E."/>
            <person name="Scheffler J.A."/>
            <person name="Stelly D.M."/>
            <person name="Triplett B.A."/>
            <person name="Van Deynze A."/>
            <person name="Vaslin M.F."/>
            <person name="Waghmare V.N."/>
            <person name="Walford S.A."/>
            <person name="Wright R.J."/>
            <person name="Zaki E.A."/>
            <person name="Zhang T."/>
            <person name="Dennis E.S."/>
            <person name="Mayer K.F."/>
            <person name="Peterson D.G."/>
            <person name="Rokhsar D.S."/>
            <person name="Wang X."/>
            <person name="Schmutz J."/>
        </authorList>
    </citation>
    <scope>NUCLEOTIDE SEQUENCE [LARGE SCALE GENOMIC DNA]</scope>
</reference>
<name>A0A0D2QZ26_GOSRA</name>